<dbReference type="SUPFAM" id="SSF55166">
    <property type="entry name" value="Hedgehog/DD-peptidase"/>
    <property type="match status" value="1"/>
</dbReference>
<dbReference type="InterPro" id="IPR009045">
    <property type="entry name" value="Zn_M74/Hedgehog-like"/>
</dbReference>
<dbReference type="EMBL" id="JACIJK010000007">
    <property type="protein sequence ID" value="MBB5715739.1"/>
    <property type="molecule type" value="Genomic_DNA"/>
</dbReference>
<proteinExistence type="predicted"/>
<dbReference type="Gene3D" id="3.30.1380.10">
    <property type="match status" value="1"/>
</dbReference>
<evidence type="ECO:0000256" key="1">
    <source>
        <dbReference type="SAM" id="SignalP"/>
    </source>
</evidence>
<evidence type="ECO:0000313" key="4">
    <source>
        <dbReference type="Proteomes" id="UP000546200"/>
    </source>
</evidence>
<dbReference type="InterPro" id="IPR052179">
    <property type="entry name" value="DD-CPase-like"/>
</dbReference>
<organism evidence="3 4">
    <name type="scientific">Sphingomonas aerophila</name>
    <dbReference type="NCBI Taxonomy" id="1344948"/>
    <lineage>
        <taxon>Bacteria</taxon>
        <taxon>Pseudomonadati</taxon>
        <taxon>Pseudomonadota</taxon>
        <taxon>Alphaproteobacteria</taxon>
        <taxon>Sphingomonadales</taxon>
        <taxon>Sphingomonadaceae</taxon>
        <taxon>Sphingomonas</taxon>
    </lineage>
</organism>
<dbReference type="Proteomes" id="UP000546200">
    <property type="component" value="Unassembled WGS sequence"/>
</dbReference>
<sequence>MKRLATAAPAMPVPVPMPSLTLRVASALLLIAPTAAFAQCEARAPIAADGRMLGHLPYGEAAPTDLTAIPGGMSVKGGCRLRPEVLPDLQRMLAAAAADPAAGGRLLALSCHRGLTWQQAVFCREFQPDAADRAISVAPPGHSEHATGYALDFAIRPQNGCPDADGCMAALPAANWLRLNASRYGFEMSFPAGNKQGVKWEPWHWRWVGTSATAPGAARARALFARARRSFPAAPVAP</sequence>
<name>A0A7W9BF19_9SPHN</name>
<feature type="domain" description="D-alanyl-D-alanine carboxypeptidase-like core" evidence="2">
    <location>
        <begin position="80"/>
        <end position="209"/>
    </location>
</feature>
<dbReference type="InterPro" id="IPR003709">
    <property type="entry name" value="VanY-like_core_dom"/>
</dbReference>
<dbReference type="AlphaFoldDB" id="A0A7W9BF19"/>
<accession>A0A7W9BF19</accession>
<evidence type="ECO:0000313" key="3">
    <source>
        <dbReference type="EMBL" id="MBB5715739.1"/>
    </source>
</evidence>
<keyword evidence="1" id="KW-0732">Signal</keyword>
<dbReference type="GO" id="GO:0006508">
    <property type="term" value="P:proteolysis"/>
    <property type="evidence" value="ECO:0007669"/>
    <property type="project" value="InterPro"/>
</dbReference>
<comment type="caution">
    <text evidence="3">The sequence shown here is derived from an EMBL/GenBank/DDBJ whole genome shotgun (WGS) entry which is preliminary data.</text>
</comment>
<gene>
    <name evidence="3" type="ORF">FHS94_002594</name>
</gene>
<dbReference type="PANTHER" id="PTHR34385:SF1">
    <property type="entry name" value="PEPTIDOGLYCAN L-ALANYL-D-GLUTAMATE ENDOPEPTIDASE CWLK"/>
    <property type="match status" value="1"/>
</dbReference>
<dbReference type="GO" id="GO:0009002">
    <property type="term" value="F:serine-type D-Ala-D-Ala carboxypeptidase activity"/>
    <property type="evidence" value="ECO:0007669"/>
    <property type="project" value="UniProtKB-EC"/>
</dbReference>
<keyword evidence="3" id="KW-0645">Protease</keyword>
<evidence type="ECO:0000259" key="2">
    <source>
        <dbReference type="Pfam" id="PF02557"/>
    </source>
</evidence>
<dbReference type="EC" id="3.4.16.4" evidence="3"/>
<protein>
    <submittedName>
        <fullName evidence="3">D-alanyl-D-alanine carboxypeptidase</fullName>
        <ecNumber evidence="3">3.4.16.4</ecNumber>
    </submittedName>
</protein>
<dbReference type="CDD" id="cd14852">
    <property type="entry name" value="LD-carboxypeptidase"/>
    <property type="match status" value="1"/>
</dbReference>
<dbReference type="PANTHER" id="PTHR34385">
    <property type="entry name" value="D-ALANYL-D-ALANINE CARBOXYPEPTIDASE"/>
    <property type="match status" value="1"/>
</dbReference>
<dbReference type="Pfam" id="PF02557">
    <property type="entry name" value="VanY"/>
    <property type="match status" value="1"/>
</dbReference>
<reference evidence="3 4" key="1">
    <citation type="submission" date="2020-08" db="EMBL/GenBank/DDBJ databases">
        <title>Genomic Encyclopedia of Type Strains, Phase IV (KMG-IV): sequencing the most valuable type-strain genomes for metagenomic binning, comparative biology and taxonomic classification.</title>
        <authorList>
            <person name="Goeker M."/>
        </authorList>
    </citation>
    <scope>NUCLEOTIDE SEQUENCE [LARGE SCALE GENOMIC DNA]</scope>
    <source>
        <strain evidence="3 4">DSM 100044</strain>
    </source>
</reference>
<feature type="signal peptide" evidence="1">
    <location>
        <begin position="1"/>
        <end position="38"/>
    </location>
</feature>
<keyword evidence="3" id="KW-0378">Hydrolase</keyword>
<keyword evidence="4" id="KW-1185">Reference proteome</keyword>
<keyword evidence="3" id="KW-0121">Carboxypeptidase</keyword>
<feature type="chain" id="PRO_5030585495" evidence="1">
    <location>
        <begin position="39"/>
        <end position="238"/>
    </location>
</feature>
<dbReference type="InterPro" id="IPR058193">
    <property type="entry name" value="VanY/YodJ_core_dom"/>
</dbReference>